<proteinExistence type="predicted"/>
<dbReference type="Proteomes" id="UP000288071">
    <property type="component" value="Unassembled WGS sequence"/>
</dbReference>
<evidence type="ECO:0000313" key="1">
    <source>
        <dbReference type="EMBL" id="RWR51526.1"/>
    </source>
</evidence>
<accession>A0A3S3LCF6</accession>
<comment type="caution">
    <text evidence="1">The sequence shown here is derived from an EMBL/GenBank/DDBJ whole genome shotgun (WGS) entry which is preliminary data.</text>
</comment>
<protein>
    <submittedName>
        <fullName evidence="1">Uncharacterized protein</fullName>
    </submittedName>
</protein>
<name>A0A3S3LCF6_9RHOB</name>
<gene>
    <name evidence="1" type="ORF">EOW66_11095</name>
</gene>
<evidence type="ECO:0000313" key="2">
    <source>
        <dbReference type="Proteomes" id="UP000288071"/>
    </source>
</evidence>
<dbReference type="RefSeq" id="WP_128156430.1">
    <property type="nucleotide sequence ID" value="NZ_JBHSOM010000026.1"/>
</dbReference>
<reference evidence="2" key="1">
    <citation type="submission" date="2019-01" db="EMBL/GenBank/DDBJ databases">
        <title>Sinorhodobacter populi sp. nov. isolated from the symptomatic bark tissue of Populus euramericana canker.</title>
        <authorList>
            <person name="Li Y."/>
        </authorList>
    </citation>
    <scope>NUCLEOTIDE SEQUENCE [LARGE SCALE GENOMIC DNA]</scope>
    <source>
        <strain evidence="2">CGMCC 1.12963</strain>
    </source>
</reference>
<organism evidence="1 2">
    <name type="scientific">Paenirhodobacter huangdaonensis</name>
    <dbReference type="NCBI Taxonomy" id="2501515"/>
    <lineage>
        <taxon>Bacteria</taxon>
        <taxon>Pseudomonadati</taxon>
        <taxon>Pseudomonadota</taxon>
        <taxon>Alphaproteobacteria</taxon>
        <taxon>Rhodobacterales</taxon>
        <taxon>Rhodobacter group</taxon>
        <taxon>Paenirhodobacter</taxon>
    </lineage>
</organism>
<dbReference type="EMBL" id="SAVA01000006">
    <property type="protein sequence ID" value="RWR51526.1"/>
    <property type="molecule type" value="Genomic_DNA"/>
</dbReference>
<dbReference type="AlphaFoldDB" id="A0A3S3LCF6"/>
<sequence>MTRHIIDRAALKAEGARVKHFLDLARKEGIHPAILELNQRPAERNARKVQEFLRIDREERAGA</sequence>
<reference evidence="1 2" key="2">
    <citation type="submission" date="2019-01" db="EMBL/GenBank/DDBJ databases">
        <title>Sinorhodobacter populi sp. nov. isolated from the symptomatic bark tissue of Populus euramericana canker.</title>
        <authorList>
            <person name="Xu G."/>
        </authorList>
    </citation>
    <scope>NUCLEOTIDE SEQUENCE [LARGE SCALE GENOMIC DNA]</scope>
    <source>
        <strain evidence="1 2">CGMCC 1.12963</strain>
    </source>
</reference>
<keyword evidence="2" id="KW-1185">Reference proteome</keyword>